<dbReference type="OrthoDB" id="5427134at2759"/>
<feature type="region of interest" description="Disordered" evidence="1">
    <location>
        <begin position="868"/>
        <end position="890"/>
    </location>
</feature>
<evidence type="ECO:0000256" key="1">
    <source>
        <dbReference type="SAM" id="MobiDB-lite"/>
    </source>
</evidence>
<evidence type="ECO:0000313" key="2">
    <source>
        <dbReference type="EMBL" id="KAF2134468.1"/>
    </source>
</evidence>
<proteinExistence type="predicted"/>
<gene>
    <name evidence="2" type="ORF">P153DRAFT_362237</name>
</gene>
<dbReference type="EMBL" id="ML977497">
    <property type="protein sequence ID" value="KAF2134468.1"/>
    <property type="molecule type" value="Genomic_DNA"/>
</dbReference>
<name>A0A6A6ATF2_9PLEO</name>
<protein>
    <submittedName>
        <fullName evidence="2">Uncharacterized protein</fullName>
    </submittedName>
</protein>
<feature type="compositionally biased region" description="Acidic residues" evidence="1">
    <location>
        <begin position="1102"/>
        <end position="1112"/>
    </location>
</feature>
<feature type="compositionally biased region" description="Polar residues" evidence="1">
    <location>
        <begin position="169"/>
        <end position="178"/>
    </location>
</feature>
<feature type="compositionally biased region" description="Polar residues" evidence="1">
    <location>
        <begin position="572"/>
        <end position="598"/>
    </location>
</feature>
<dbReference type="AlphaFoldDB" id="A0A6A6ATF2"/>
<evidence type="ECO:0000313" key="3">
    <source>
        <dbReference type="Proteomes" id="UP000799771"/>
    </source>
</evidence>
<accession>A0A6A6ATF2</accession>
<feature type="region of interest" description="Disordered" evidence="1">
    <location>
        <begin position="1011"/>
        <end position="1121"/>
    </location>
</feature>
<feature type="compositionally biased region" description="Acidic residues" evidence="1">
    <location>
        <begin position="1031"/>
        <end position="1045"/>
    </location>
</feature>
<keyword evidence="3" id="KW-1185">Reference proteome</keyword>
<feature type="region of interest" description="Disordered" evidence="1">
    <location>
        <begin position="352"/>
        <end position="380"/>
    </location>
</feature>
<feature type="compositionally biased region" description="Polar residues" evidence="1">
    <location>
        <begin position="985"/>
        <end position="996"/>
    </location>
</feature>
<feature type="region of interest" description="Disordered" evidence="1">
    <location>
        <begin position="254"/>
        <end position="282"/>
    </location>
</feature>
<reference evidence="2" key="1">
    <citation type="journal article" date="2020" name="Stud. Mycol.">
        <title>101 Dothideomycetes genomes: a test case for predicting lifestyles and emergence of pathogens.</title>
        <authorList>
            <person name="Haridas S."/>
            <person name="Albert R."/>
            <person name="Binder M."/>
            <person name="Bloem J."/>
            <person name="Labutti K."/>
            <person name="Salamov A."/>
            <person name="Andreopoulos B."/>
            <person name="Baker S."/>
            <person name="Barry K."/>
            <person name="Bills G."/>
            <person name="Bluhm B."/>
            <person name="Cannon C."/>
            <person name="Castanera R."/>
            <person name="Culley D."/>
            <person name="Daum C."/>
            <person name="Ezra D."/>
            <person name="Gonzalez J."/>
            <person name="Henrissat B."/>
            <person name="Kuo A."/>
            <person name="Liang C."/>
            <person name="Lipzen A."/>
            <person name="Lutzoni F."/>
            <person name="Magnuson J."/>
            <person name="Mondo S."/>
            <person name="Nolan M."/>
            <person name="Ohm R."/>
            <person name="Pangilinan J."/>
            <person name="Park H.-J."/>
            <person name="Ramirez L."/>
            <person name="Alfaro M."/>
            <person name="Sun H."/>
            <person name="Tritt A."/>
            <person name="Yoshinaga Y."/>
            <person name="Zwiers L.-H."/>
            <person name="Turgeon B."/>
            <person name="Goodwin S."/>
            <person name="Spatafora J."/>
            <person name="Crous P."/>
            <person name="Grigoriev I."/>
        </authorList>
    </citation>
    <scope>NUCLEOTIDE SEQUENCE</scope>
    <source>
        <strain evidence="2">CBS 119687</strain>
    </source>
</reference>
<dbReference type="GeneID" id="54407516"/>
<dbReference type="RefSeq" id="XP_033528855.1">
    <property type="nucleotide sequence ID" value="XM_033667084.1"/>
</dbReference>
<organism evidence="2 3">
    <name type="scientific">Dothidotthia symphoricarpi CBS 119687</name>
    <dbReference type="NCBI Taxonomy" id="1392245"/>
    <lineage>
        <taxon>Eukaryota</taxon>
        <taxon>Fungi</taxon>
        <taxon>Dikarya</taxon>
        <taxon>Ascomycota</taxon>
        <taxon>Pezizomycotina</taxon>
        <taxon>Dothideomycetes</taxon>
        <taxon>Pleosporomycetidae</taxon>
        <taxon>Pleosporales</taxon>
        <taxon>Dothidotthiaceae</taxon>
        <taxon>Dothidotthia</taxon>
    </lineage>
</organism>
<feature type="compositionally biased region" description="Low complexity" evidence="1">
    <location>
        <begin position="975"/>
        <end position="984"/>
    </location>
</feature>
<feature type="region of interest" description="Disordered" evidence="1">
    <location>
        <begin position="136"/>
        <end position="185"/>
    </location>
</feature>
<feature type="compositionally biased region" description="Polar residues" evidence="1">
    <location>
        <begin position="352"/>
        <end position="361"/>
    </location>
</feature>
<feature type="region of interest" description="Disordered" evidence="1">
    <location>
        <begin position="569"/>
        <end position="619"/>
    </location>
</feature>
<dbReference type="Proteomes" id="UP000799771">
    <property type="component" value="Unassembled WGS sequence"/>
</dbReference>
<sequence length="1121" mass="122998">MAGFAEHDTIPSQRIFYPATAARTPSARHSLPNGPCNYRESFGACGCNQFWDKDNPDLHDESSEDPPGGKRSAWCMCGHHACFHLSVSRAQERPAPSVAAPLHGAHAQCGEQCQLVPGSQCNVHTSARQVEGHALGTSQDIHSGRTKASHPYNSLRQLRQGGRIEQGRDTPSQASTTGLPGIPSVCMLSRDRRPAANTDARQHLNVNQSRQTIAGLGLSMMHLGSVDNLNHRQSVSPTVADDDDDIARALQRSYSEPKRAPTGVESIAGGPNTLSSPSRGPLGPVFEFNRNLQLDLGGDTVPNTYNPHDYIQSATEAATPSIANTPDLGDADNAVQEGKKLIDTLAQLTSNMQQPNGSPNRPTIAKSAPTQLQTTNSPVAPQEQLQQVLKTASPHVLQKLVSYLAPLHNLLNSIPNVANTMRELGSRLDMLESGSFNYVQPEDLHQMLDMYDSKLVDLEHRMDEHDKHHQAIDIDASISSFNRRRIDMVTDSFASNHSLQSTTSSALILAAMDRKGTETEIGDIKDRLDILEAARMPTTFHPWEVEVILLPWGRQLRGIWFSPDEPMHDATKATTQDSEEWTQARNSKLGSSLRSPHSSVMGAMRDTDSSPAPGARLSNKDSIFTDSEGGWSSEAISDWASESTNDWLFPKACGSKNLVYQRLRSRGFIRDVTLQSASARDIQATLSNAFSDLLEHLKYTDQDEDSTIVSYPGLRASFIPLQKVMKESRLRFLGPAEMSSSALWSAQFLSAGIMMRVSGGKKRLYVTQREAYMQQSDEMGSSWTWQELRQLPRIQQDQNSAMEGNDEHCQPQIPEADAKEACWQFAEAYDAPPLSINSSFGSHNSALLSIRPADRQWRRSITPCSILKNRHLQPLSPQSELPPPRHGHHRLRTASASVVELLPGSSKRRFNSSPVKHSSAPHVHSRNPSASVTRLKRRRVTTSSSPRPEEVLRAEAQLTIWNATPRRSREPPSPFFSSQPLPRSNSDVASRPSQRSVALVGKSTPFGYATPHSGPFVGAPDFGDYGHGGDTEPDDDDVYNDDDGEQSWHGVATGDDDSESSVPDTGAGADEHASFSGEDSGFGTEDDDAEHGGGTQRRRLDEDEDEDGDEIFDTLLNVLKH</sequence>
<feature type="compositionally biased region" description="Polar residues" evidence="1">
    <location>
        <begin position="368"/>
        <end position="380"/>
    </location>
</feature>
<feature type="region of interest" description="Disordered" evidence="1">
    <location>
        <begin position="903"/>
        <end position="997"/>
    </location>
</feature>